<dbReference type="Proteomes" id="UP000386466">
    <property type="component" value="Unassembled WGS sequence"/>
</dbReference>
<name>A0A485P8Q1_LYNPA</name>
<protein>
    <submittedName>
        <fullName evidence="1">Uncharacterized protein</fullName>
    </submittedName>
</protein>
<evidence type="ECO:0000313" key="2">
    <source>
        <dbReference type="Proteomes" id="UP000386466"/>
    </source>
</evidence>
<evidence type="ECO:0000313" key="1">
    <source>
        <dbReference type="EMBL" id="VFV40206.1"/>
    </source>
</evidence>
<reference evidence="1 2" key="1">
    <citation type="submission" date="2019-01" db="EMBL/GenBank/DDBJ databases">
        <authorList>
            <person name="Alioto T."/>
            <person name="Alioto T."/>
        </authorList>
    </citation>
    <scope>NUCLEOTIDE SEQUENCE [LARGE SCALE GENOMIC DNA]</scope>
</reference>
<sequence>MSFNTAAAARSQIRLPAECIVGRKDVIYVYKLTDCKYKVCIQRLYGCPLSFHTLTPSAGLASRRTALQTLRLLVNENAD</sequence>
<dbReference type="EMBL" id="CAAGRJ010028726">
    <property type="protein sequence ID" value="VFV40206.1"/>
    <property type="molecule type" value="Genomic_DNA"/>
</dbReference>
<accession>A0A485P8Q1</accession>
<proteinExistence type="predicted"/>
<keyword evidence="2" id="KW-1185">Reference proteome</keyword>
<gene>
    <name evidence="1" type="ORF">LYPA_23C008610</name>
</gene>
<organism evidence="1 2">
    <name type="scientific">Lynx pardinus</name>
    <name type="common">Iberian lynx</name>
    <name type="synonym">Felis pardina</name>
    <dbReference type="NCBI Taxonomy" id="191816"/>
    <lineage>
        <taxon>Eukaryota</taxon>
        <taxon>Metazoa</taxon>
        <taxon>Chordata</taxon>
        <taxon>Craniata</taxon>
        <taxon>Vertebrata</taxon>
        <taxon>Euteleostomi</taxon>
        <taxon>Mammalia</taxon>
        <taxon>Eutheria</taxon>
        <taxon>Laurasiatheria</taxon>
        <taxon>Carnivora</taxon>
        <taxon>Feliformia</taxon>
        <taxon>Felidae</taxon>
        <taxon>Felinae</taxon>
        <taxon>Lynx</taxon>
    </lineage>
</organism>
<dbReference type="AlphaFoldDB" id="A0A485P8Q1"/>